<gene>
    <name evidence="3" type="ORF">K503DRAFT_793254</name>
</gene>
<dbReference type="InterPro" id="IPR005123">
    <property type="entry name" value="Oxoglu/Fe-dep_dioxygenase_dom"/>
</dbReference>
<protein>
    <submittedName>
        <fullName evidence="3">Clavaminate synthase-like protein</fullName>
    </submittedName>
</protein>
<dbReference type="GO" id="GO:0016491">
    <property type="term" value="F:oxidoreductase activity"/>
    <property type="evidence" value="ECO:0007669"/>
    <property type="project" value="UniProtKB-KW"/>
</dbReference>
<keyword evidence="4" id="KW-1185">Reference proteome</keyword>
<evidence type="ECO:0000313" key="4">
    <source>
        <dbReference type="Proteomes" id="UP000092154"/>
    </source>
</evidence>
<dbReference type="InterPro" id="IPR044861">
    <property type="entry name" value="IPNS-like_FE2OG_OXY"/>
</dbReference>
<dbReference type="InterPro" id="IPR050231">
    <property type="entry name" value="Iron_ascorbate_oxido_reductase"/>
</dbReference>
<dbReference type="FunCoup" id="A0A1B7MVR5">
    <property type="interactions" value="10"/>
</dbReference>
<evidence type="ECO:0000313" key="3">
    <source>
        <dbReference type="EMBL" id="OAX36702.1"/>
    </source>
</evidence>
<reference evidence="3 4" key="1">
    <citation type="submission" date="2016-06" db="EMBL/GenBank/DDBJ databases">
        <title>Comparative genomics of the ectomycorrhizal sister species Rhizopogon vinicolor and Rhizopogon vesiculosus (Basidiomycota: Boletales) reveals a divergence of the mating type B locus.</title>
        <authorList>
            <consortium name="DOE Joint Genome Institute"/>
            <person name="Mujic A.B."/>
            <person name="Kuo A."/>
            <person name="Tritt A."/>
            <person name="Lipzen A."/>
            <person name="Chen C."/>
            <person name="Johnson J."/>
            <person name="Sharma A."/>
            <person name="Barry K."/>
            <person name="Grigoriev I.V."/>
            <person name="Spatafora J.W."/>
        </authorList>
    </citation>
    <scope>NUCLEOTIDE SEQUENCE [LARGE SCALE GENOMIC DNA]</scope>
    <source>
        <strain evidence="3 4">AM-OR11-026</strain>
    </source>
</reference>
<dbReference type="Proteomes" id="UP000092154">
    <property type="component" value="Unassembled WGS sequence"/>
</dbReference>
<dbReference type="InterPro" id="IPR027443">
    <property type="entry name" value="IPNS-like_sf"/>
</dbReference>
<evidence type="ECO:0000256" key="1">
    <source>
        <dbReference type="RuleBase" id="RU003682"/>
    </source>
</evidence>
<proteinExistence type="inferred from homology"/>
<feature type="domain" description="Fe2OG dioxygenase" evidence="2">
    <location>
        <begin position="144"/>
        <end position="237"/>
    </location>
</feature>
<name>A0A1B7MVR5_9AGAM</name>
<dbReference type="AlphaFoldDB" id="A0A1B7MVR5"/>
<sequence>MKLPLHVPHLMIVLSDINIEVLSGTQEATDIGRQLVQGCREVGFAYFRNTGIHQAEVESVFEWSKKLFSLPIETKMLALHPKESWKHQGYTNVCCPRLQRLHYNWLPEQVLPGFRDAASAFFDTCHRFKLQKLLPALRNIHREGENRMRLLHYPSVPAESKMNRINAHMDFGTCAMLFQDDVGGLEVEILNGSGNFVPAPPIPGTVVFNIGDLLMRWSNGTLKSTLHRIRAPPNDET</sequence>
<dbReference type="SUPFAM" id="SSF51197">
    <property type="entry name" value="Clavaminate synthase-like"/>
    <property type="match status" value="1"/>
</dbReference>
<dbReference type="Pfam" id="PF14226">
    <property type="entry name" value="DIOX_N"/>
    <property type="match status" value="1"/>
</dbReference>
<dbReference type="InParanoid" id="A0A1B7MVR5"/>
<keyword evidence="1" id="KW-0560">Oxidoreductase</keyword>
<keyword evidence="1" id="KW-0408">Iron</keyword>
<dbReference type="PROSITE" id="PS51471">
    <property type="entry name" value="FE2OG_OXY"/>
    <property type="match status" value="1"/>
</dbReference>
<dbReference type="PANTHER" id="PTHR47990">
    <property type="entry name" value="2-OXOGLUTARATE (2OG) AND FE(II)-DEPENDENT OXYGENASE SUPERFAMILY PROTEIN-RELATED"/>
    <property type="match status" value="1"/>
</dbReference>
<evidence type="ECO:0000259" key="2">
    <source>
        <dbReference type="PROSITE" id="PS51471"/>
    </source>
</evidence>
<dbReference type="GO" id="GO:0046872">
    <property type="term" value="F:metal ion binding"/>
    <property type="evidence" value="ECO:0007669"/>
    <property type="project" value="UniProtKB-KW"/>
</dbReference>
<dbReference type="STRING" id="1314800.A0A1B7MVR5"/>
<dbReference type="Pfam" id="PF03171">
    <property type="entry name" value="2OG-FeII_Oxy"/>
    <property type="match status" value="1"/>
</dbReference>
<dbReference type="Gene3D" id="2.60.120.330">
    <property type="entry name" value="B-lactam Antibiotic, Isopenicillin N Synthase, Chain"/>
    <property type="match status" value="1"/>
</dbReference>
<accession>A0A1B7MVR5</accession>
<comment type="similarity">
    <text evidence="1">Belongs to the iron/ascorbate-dependent oxidoreductase family.</text>
</comment>
<dbReference type="OrthoDB" id="288590at2759"/>
<keyword evidence="1" id="KW-0479">Metal-binding</keyword>
<dbReference type="InterPro" id="IPR026992">
    <property type="entry name" value="DIOX_N"/>
</dbReference>
<organism evidence="3 4">
    <name type="scientific">Rhizopogon vinicolor AM-OR11-026</name>
    <dbReference type="NCBI Taxonomy" id="1314800"/>
    <lineage>
        <taxon>Eukaryota</taxon>
        <taxon>Fungi</taxon>
        <taxon>Dikarya</taxon>
        <taxon>Basidiomycota</taxon>
        <taxon>Agaricomycotina</taxon>
        <taxon>Agaricomycetes</taxon>
        <taxon>Agaricomycetidae</taxon>
        <taxon>Boletales</taxon>
        <taxon>Suillineae</taxon>
        <taxon>Rhizopogonaceae</taxon>
        <taxon>Rhizopogon</taxon>
    </lineage>
</organism>
<dbReference type="EMBL" id="KV448399">
    <property type="protein sequence ID" value="OAX36702.1"/>
    <property type="molecule type" value="Genomic_DNA"/>
</dbReference>